<proteinExistence type="inferred from homology"/>
<name>A0A7J5DTA7_NOCSI</name>
<dbReference type="PANTHER" id="PTHR11941">
    <property type="entry name" value="ENOYL-COA HYDRATASE-RELATED"/>
    <property type="match status" value="1"/>
</dbReference>
<dbReference type="Gene3D" id="1.10.12.10">
    <property type="entry name" value="Lyase 2-enoyl-coa Hydratase, Chain A, domain 2"/>
    <property type="match status" value="1"/>
</dbReference>
<dbReference type="RefSeq" id="WP_151582059.1">
    <property type="nucleotide sequence ID" value="NZ_CP182503.1"/>
</dbReference>
<dbReference type="SUPFAM" id="SSF52096">
    <property type="entry name" value="ClpP/crotonase"/>
    <property type="match status" value="1"/>
</dbReference>
<keyword evidence="2" id="KW-0456">Lyase</keyword>
<dbReference type="InterPro" id="IPR018376">
    <property type="entry name" value="Enoyl-CoA_hyd/isom_CS"/>
</dbReference>
<dbReference type="AlphaFoldDB" id="A0A7J5DTA7"/>
<dbReference type="EMBL" id="WBVM01000003">
    <property type="protein sequence ID" value="KAB2808379.1"/>
    <property type="molecule type" value="Genomic_DNA"/>
</dbReference>
<dbReference type="InterPro" id="IPR014748">
    <property type="entry name" value="Enoyl-CoA_hydra_C"/>
</dbReference>
<evidence type="ECO:0000256" key="1">
    <source>
        <dbReference type="ARBA" id="ARBA00005254"/>
    </source>
</evidence>
<dbReference type="Proteomes" id="UP000449906">
    <property type="component" value="Unassembled WGS sequence"/>
</dbReference>
<dbReference type="Gene3D" id="3.90.226.10">
    <property type="entry name" value="2-enoyl-CoA Hydratase, Chain A, domain 1"/>
    <property type="match status" value="1"/>
</dbReference>
<dbReference type="InterPro" id="IPR029045">
    <property type="entry name" value="ClpP/crotonase-like_dom_sf"/>
</dbReference>
<evidence type="ECO:0000256" key="4">
    <source>
        <dbReference type="ARBA" id="ARBA00023717"/>
    </source>
</evidence>
<dbReference type="GO" id="GO:0016853">
    <property type="term" value="F:isomerase activity"/>
    <property type="evidence" value="ECO:0007669"/>
    <property type="project" value="UniProtKB-KW"/>
</dbReference>
<dbReference type="GO" id="GO:0004300">
    <property type="term" value="F:enoyl-CoA hydratase activity"/>
    <property type="evidence" value="ECO:0007669"/>
    <property type="project" value="UniProtKB-EC"/>
</dbReference>
<keyword evidence="7" id="KW-0413">Isomerase</keyword>
<dbReference type="GO" id="GO:0006635">
    <property type="term" value="P:fatty acid beta-oxidation"/>
    <property type="evidence" value="ECO:0007669"/>
    <property type="project" value="TreeGrafter"/>
</dbReference>
<evidence type="ECO:0000256" key="2">
    <source>
        <dbReference type="ARBA" id="ARBA00023239"/>
    </source>
</evidence>
<evidence type="ECO:0000313" key="7">
    <source>
        <dbReference type="EMBL" id="KAB2808379.1"/>
    </source>
</evidence>
<comment type="caution">
    <text evidence="7">The sequence shown here is derived from an EMBL/GenBank/DDBJ whole genome shotgun (WGS) entry which is preliminary data.</text>
</comment>
<dbReference type="Pfam" id="PF00378">
    <property type="entry name" value="ECH_1"/>
    <property type="match status" value="1"/>
</dbReference>
<dbReference type="CDD" id="cd06558">
    <property type="entry name" value="crotonase-like"/>
    <property type="match status" value="1"/>
</dbReference>
<sequence length="281" mass="29087">MLDGERLPAPTDELSFHRRGAALWVRFERPTAMNSLTPALLAGVEDAVTLAESDLGLRALVLTGSGRAFSAGADLTSVPDVGDGPAGADAFRGYLTTAGEAFARLAGCRVPTIAAVDGYVLAGGLELALACDLVVATPAARFGDGHAKFGQFPAGGATARLPLRVGHGFAKYLMLTGALVDGREAERRGLADVLADDGDLVGAVDRMVEAIAAGSPLGLQRMKEQLAPSFAPLDQQIRTELDVAVAYARSADRAEGLAAFNEGRTPRFGTSPSPDDERSPA</sequence>
<evidence type="ECO:0000256" key="6">
    <source>
        <dbReference type="SAM" id="MobiDB-lite"/>
    </source>
</evidence>
<reference evidence="7 8" key="1">
    <citation type="submission" date="2019-09" db="EMBL/GenBank/DDBJ databases">
        <title>Pimelobacter sp. isolated from Paulinella.</title>
        <authorList>
            <person name="Jeong S.E."/>
        </authorList>
    </citation>
    <scope>NUCLEOTIDE SEQUENCE [LARGE SCALE GENOMIC DNA]</scope>
    <source>
        <strain evidence="7 8">Pch-N</strain>
    </source>
</reference>
<accession>A0A7J5DTA7</accession>
<dbReference type="InterPro" id="IPR001753">
    <property type="entry name" value="Enoyl-CoA_hydra/iso"/>
</dbReference>
<comment type="similarity">
    <text evidence="1 5">Belongs to the enoyl-CoA hydratase/isomerase family.</text>
</comment>
<evidence type="ECO:0000313" key="8">
    <source>
        <dbReference type="Proteomes" id="UP000449906"/>
    </source>
</evidence>
<comment type="catalytic activity">
    <reaction evidence="3">
        <text>a (3S)-3-hydroxyacyl-CoA = a (2E)-enoyl-CoA + H2O</text>
        <dbReference type="Rhea" id="RHEA:16105"/>
        <dbReference type="ChEBI" id="CHEBI:15377"/>
        <dbReference type="ChEBI" id="CHEBI:57318"/>
        <dbReference type="ChEBI" id="CHEBI:58856"/>
        <dbReference type="EC" id="4.2.1.17"/>
    </reaction>
</comment>
<evidence type="ECO:0000256" key="5">
    <source>
        <dbReference type="RuleBase" id="RU003707"/>
    </source>
</evidence>
<comment type="catalytic activity">
    <reaction evidence="4">
        <text>a 4-saturated-(3S)-3-hydroxyacyl-CoA = a (3E)-enoyl-CoA + H2O</text>
        <dbReference type="Rhea" id="RHEA:20724"/>
        <dbReference type="ChEBI" id="CHEBI:15377"/>
        <dbReference type="ChEBI" id="CHEBI:58521"/>
        <dbReference type="ChEBI" id="CHEBI:137480"/>
        <dbReference type="EC" id="4.2.1.17"/>
    </reaction>
</comment>
<dbReference type="PANTHER" id="PTHR11941:SF54">
    <property type="entry name" value="ENOYL-COA HYDRATASE, MITOCHONDRIAL"/>
    <property type="match status" value="1"/>
</dbReference>
<organism evidence="7 8">
    <name type="scientific">Nocardioides simplex</name>
    <name type="common">Arthrobacter simplex</name>
    <dbReference type="NCBI Taxonomy" id="2045"/>
    <lineage>
        <taxon>Bacteria</taxon>
        <taxon>Bacillati</taxon>
        <taxon>Actinomycetota</taxon>
        <taxon>Actinomycetes</taxon>
        <taxon>Propionibacteriales</taxon>
        <taxon>Nocardioidaceae</taxon>
        <taxon>Pimelobacter</taxon>
    </lineage>
</organism>
<protein>
    <submittedName>
        <fullName evidence="7">Enoyl-CoA hydratase/isomerase family protein</fullName>
    </submittedName>
</protein>
<gene>
    <name evidence="7" type="ORF">F9L07_22965</name>
</gene>
<feature type="region of interest" description="Disordered" evidence="6">
    <location>
        <begin position="258"/>
        <end position="281"/>
    </location>
</feature>
<dbReference type="PROSITE" id="PS00166">
    <property type="entry name" value="ENOYL_COA_HYDRATASE"/>
    <property type="match status" value="1"/>
</dbReference>
<evidence type="ECO:0000256" key="3">
    <source>
        <dbReference type="ARBA" id="ARBA00023709"/>
    </source>
</evidence>